<name>A0AAW0B3Z8_9AGAR</name>
<dbReference type="InterPro" id="IPR044839">
    <property type="entry name" value="NDR1-like"/>
</dbReference>
<comment type="subcellular location">
    <subcellularLocation>
        <location evidence="1">Membrane</location>
        <topology evidence="1">Single-pass membrane protein</topology>
    </subcellularLocation>
</comment>
<dbReference type="AlphaFoldDB" id="A0AAW0B3Z8"/>
<comment type="caution">
    <text evidence="8">The sequence shown here is derived from an EMBL/GenBank/DDBJ whole genome shotgun (WGS) entry which is preliminary data.</text>
</comment>
<protein>
    <submittedName>
        <fullName evidence="8">LEA-2 domain-containing protein</fullName>
    </submittedName>
</protein>
<dbReference type="EMBL" id="JAWWNJ010000041">
    <property type="protein sequence ID" value="KAK7020509.1"/>
    <property type="molecule type" value="Genomic_DNA"/>
</dbReference>
<feature type="compositionally biased region" description="Basic and acidic residues" evidence="5">
    <location>
        <begin position="71"/>
        <end position="82"/>
    </location>
</feature>
<sequence>MAYRDPYAGQYGHYQQPSYGQPQYGDQYQQQHGQQYGNYGDPAPEFNPYAAQDQPHPTYEAGAYENYGGGYRDDPGHNDRAPQRQGSQLAAGYSDTPPGPSQLTLKNVDERSSFDPGEFTPHATGPKTAGNLRQYRRDFQGPLWTRGSRGSCIGRFFCCTLLIAVFIILTIFLGLILFLRPPSITFGDVTPMSSGVQLTQDGININMGVNISVHNPNFFSVNLKKVNAQIFYPINNTLVGGGTAHDVSFPSNTETNFTFPFAIDYSTSIDPRNLILLDLAEKCGILGTKSDLTVKYKITIGVQILFVTVSPAINNQFTFGCPLKASDLQGLLGSAGMGTPTTSRRDALPDL</sequence>
<dbReference type="PANTHER" id="PTHR31234:SF2">
    <property type="entry name" value="OS05G0199100 PROTEIN"/>
    <property type="match status" value="1"/>
</dbReference>
<evidence type="ECO:0000256" key="3">
    <source>
        <dbReference type="ARBA" id="ARBA00022989"/>
    </source>
</evidence>
<keyword evidence="9" id="KW-1185">Reference proteome</keyword>
<dbReference type="PANTHER" id="PTHR31234">
    <property type="entry name" value="LATE EMBRYOGENESIS ABUNDANT (LEA) HYDROXYPROLINE-RICH GLYCOPROTEIN FAMILY"/>
    <property type="match status" value="1"/>
</dbReference>
<dbReference type="GO" id="GO:0016020">
    <property type="term" value="C:membrane"/>
    <property type="evidence" value="ECO:0007669"/>
    <property type="project" value="UniProtKB-SubCell"/>
</dbReference>
<dbReference type="Proteomes" id="UP001362999">
    <property type="component" value="Unassembled WGS sequence"/>
</dbReference>
<evidence type="ECO:0000256" key="1">
    <source>
        <dbReference type="ARBA" id="ARBA00004167"/>
    </source>
</evidence>
<evidence type="ECO:0000256" key="4">
    <source>
        <dbReference type="ARBA" id="ARBA00023136"/>
    </source>
</evidence>
<dbReference type="Pfam" id="PF03168">
    <property type="entry name" value="LEA_2"/>
    <property type="match status" value="1"/>
</dbReference>
<reference evidence="8 9" key="1">
    <citation type="journal article" date="2024" name="J Genomics">
        <title>Draft genome sequencing and assembly of Favolaschia claudopus CIRM-BRFM 2984 isolated from oak limbs.</title>
        <authorList>
            <person name="Navarro D."/>
            <person name="Drula E."/>
            <person name="Chaduli D."/>
            <person name="Cazenave R."/>
            <person name="Ahrendt S."/>
            <person name="Wang J."/>
            <person name="Lipzen A."/>
            <person name="Daum C."/>
            <person name="Barry K."/>
            <person name="Grigoriev I.V."/>
            <person name="Favel A."/>
            <person name="Rosso M.N."/>
            <person name="Martin F."/>
        </authorList>
    </citation>
    <scope>NUCLEOTIDE SEQUENCE [LARGE SCALE GENOMIC DNA]</scope>
    <source>
        <strain evidence="8 9">CIRM-BRFM 2984</strain>
    </source>
</reference>
<accession>A0AAW0B3Z8</accession>
<keyword evidence="2 6" id="KW-0812">Transmembrane</keyword>
<dbReference type="SUPFAM" id="SSF117070">
    <property type="entry name" value="LEA14-like"/>
    <property type="match status" value="1"/>
</dbReference>
<evidence type="ECO:0000313" key="9">
    <source>
        <dbReference type="Proteomes" id="UP001362999"/>
    </source>
</evidence>
<feature type="domain" description="Late embryogenesis abundant protein LEA-2 subgroup" evidence="7">
    <location>
        <begin position="211"/>
        <end position="304"/>
    </location>
</feature>
<dbReference type="GO" id="GO:0098542">
    <property type="term" value="P:defense response to other organism"/>
    <property type="evidence" value="ECO:0007669"/>
    <property type="project" value="InterPro"/>
</dbReference>
<evidence type="ECO:0000256" key="6">
    <source>
        <dbReference type="SAM" id="Phobius"/>
    </source>
</evidence>
<gene>
    <name evidence="8" type="ORF">R3P38DRAFT_2712484</name>
</gene>
<evidence type="ECO:0000256" key="5">
    <source>
        <dbReference type="SAM" id="MobiDB-lite"/>
    </source>
</evidence>
<dbReference type="InterPro" id="IPR004864">
    <property type="entry name" value="LEA_2"/>
</dbReference>
<proteinExistence type="predicted"/>
<feature type="region of interest" description="Disordered" evidence="5">
    <location>
        <begin position="1"/>
        <end position="104"/>
    </location>
</feature>
<dbReference type="Gene3D" id="2.60.40.1820">
    <property type="match status" value="1"/>
</dbReference>
<keyword evidence="4 6" id="KW-0472">Membrane</keyword>
<feature type="transmembrane region" description="Helical" evidence="6">
    <location>
        <begin position="156"/>
        <end position="179"/>
    </location>
</feature>
<feature type="compositionally biased region" description="Low complexity" evidence="5">
    <location>
        <begin position="9"/>
        <end position="41"/>
    </location>
</feature>
<keyword evidence="3 6" id="KW-1133">Transmembrane helix</keyword>
<evidence type="ECO:0000256" key="2">
    <source>
        <dbReference type="ARBA" id="ARBA00022692"/>
    </source>
</evidence>
<evidence type="ECO:0000313" key="8">
    <source>
        <dbReference type="EMBL" id="KAK7020509.1"/>
    </source>
</evidence>
<organism evidence="8 9">
    <name type="scientific">Favolaschia claudopus</name>
    <dbReference type="NCBI Taxonomy" id="2862362"/>
    <lineage>
        <taxon>Eukaryota</taxon>
        <taxon>Fungi</taxon>
        <taxon>Dikarya</taxon>
        <taxon>Basidiomycota</taxon>
        <taxon>Agaricomycotina</taxon>
        <taxon>Agaricomycetes</taxon>
        <taxon>Agaricomycetidae</taxon>
        <taxon>Agaricales</taxon>
        <taxon>Marasmiineae</taxon>
        <taxon>Mycenaceae</taxon>
        <taxon>Favolaschia</taxon>
    </lineage>
</organism>
<evidence type="ECO:0000259" key="7">
    <source>
        <dbReference type="Pfam" id="PF03168"/>
    </source>
</evidence>